<dbReference type="Gene3D" id="2.40.50.140">
    <property type="entry name" value="Nucleic acid-binding proteins"/>
    <property type="match status" value="3"/>
</dbReference>
<dbReference type="PANTHER" id="PTHR47165:SF4">
    <property type="entry name" value="OS03G0429900 PROTEIN"/>
    <property type="match status" value="1"/>
</dbReference>
<dbReference type="SUPFAM" id="SSF50249">
    <property type="entry name" value="Nucleic acid-binding proteins"/>
    <property type="match status" value="3"/>
</dbReference>
<dbReference type="SMR" id="A0A3B6B7L4"/>
<dbReference type="AlphaFoldDB" id="A0A3B6B7L4"/>
<accession>A0A3B6B7L4</accession>
<evidence type="ECO:0000256" key="1">
    <source>
        <dbReference type="SAM" id="MobiDB-lite"/>
    </source>
</evidence>
<dbReference type="CDD" id="cd04480">
    <property type="entry name" value="RPA1_DBD_A_like"/>
    <property type="match status" value="1"/>
</dbReference>
<proteinExistence type="predicted"/>
<dbReference type="Gramene" id="TraesCS2A03G1213200.1">
    <property type="protein sequence ID" value="TraesCS2A03G1213200.1.CDS"/>
    <property type="gene ID" value="TraesCS2A03G1213200"/>
</dbReference>
<name>A0A3B6B7L4_WHEAT</name>
<reference evidence="4" key="1">
    <citation type="submission" date="2018-08" db="EMBL/GenBank/DDBJ databases">
        <authorList>
            <person name="Rossello M."/>
        </authorList>
    </citation>
    <scope>NUCLEOTIDE SEQUENCE [LARGE SCALE GENOMIC DNA]</scope>
    <source>
        <strain evidence="4">cv. Chinese Spring</strain>
    </source>
</reference>
<keyword evidence="2" id="KW-1133">Transmembrane helix</keyword>
<evidence type="ECO:0000313" key="4">
    <source>
        <dbReference type="EnsemblPlants" id="TraesCS2A02G522700.1"/>
    </source>
</evidence>
<dbReference type="Gramene" id="TraesCS2A02G522700.1">
    <property type="protein sequence ID" value="TraesCS2A02G522700.1"/>
    <property type="gene ID" value="TraesCS2A02G522700"/>
</dbReference>
<organism evidence="4">
    <name type="scientific">Triticum aestivum</name>
    <name type="common">Wheat</name>
    <dbReference type="NCBI Taxonomy" id="4565"/>
    <lineage>
        <taxon>Eukaryota</taxon>
        <taxon>Viridiplantae</taxon>
        <taxon>Streptophyta</taxon>
        <taxon>Embryophyta</taxon>
        <taxon>Tracheophyta</taxon>
        <taxon>Spermatophyta</taxon>
        <taxon>Magnoliopsida</taxon>
        <taxon>Liliopsida</taxon>
        <taxon>Poales</taxon>
        <taxon>Poaceae</taxon>
        <taxon>BOP clade</taxon>
        <taxon>Pooideae</taxon>
        <taxon>Triticodae</taxon>
        <taxon>Triticeae</taxon>
        <taxon>Triticinae</taxon>
        <taxon>Triticum</taxon>
    </lineage>
</organism>
<dbReference type="PANTHER" id="PTHR47165">
    <property type="entry name" value="OS03G0429900 PROTEIN"/>
    <property type="match status" value="1"/>
</dbReference>
<dbReference type="Gramene" id="TraesWEE_scaffold_054544_01G000100.1">
    <property type="protein sequence ID" value="TraesWEE_scaffold_054544_01G000100.1"/>
    <property type="gene ID" value="TraesWEE_scaffold_054544_01G000100"/>
</dbReference>
<feature type="region of interest" description="Disordered" evidence="1">
    <location>
        <begin position="569"/>
        <end position="604"/>
    </location>
</feature>
<feature type="region of interest" description="Disordered" evidence="1">
    <location>
        <begin position="508"/>
        <end position="540"/>
    </location>
</feature>
<evidence type="ECO:0000259" key="3">
    <source>
        <dbReference type="Pfam" id="PF02721"/>
    </source>
</evidence>
<dbReference type="InterPro" id="IPR012340">
    <property type="entry name" value="NA-bd_OB-fold"/>
</dbReference>
<dbReference type="Proteomes" id="UP000019116">
    <property type="component" value="Chromosome 2A"/>
</dbReference>
<dbReference type="InterPro" id="IPR003871">
    <property type="entry name" value="RFA1B/D_OB_1st"/>
</dbReference>
<keyword evidence="2" id="KW-0472">Membrane</keyword>
<evidence type="ECO:0000313" key="5">
    <source>
        <dbReference type="Proteomes" id="UP000019116"/>
    </source>
</evidence>
<keyword evidence="2" id="KW-0812">Transmembrane</keyword>
<dbReference type="PaxDb" id="4565-Traes_2AL_266BC84F3.2"/>
<keyword evidence="5" id="KW-1185">Reference proteome</keyword>
<reference evidence="4" key="2">
    <citation type="submission" date="2018-10" db="UniProtKB">
        <authorList>
            <consortium name="EnsemblPlants"/>
        </authorList>
    </citation>
    <scope>IDENTIFICATION</scope>
</reference>
<dbReference type="OrthoDB" id="687381at2759"/>
<feature type="transmembrane region" description="Helical" evidence="2">
    <location>
        <begin position="613"/>
        <end position="638"/>
    </location>
</feature>
<dbReference type="Pfam" id="PF02721">
    <property type="entry name" value="DUF223"/>
    <property type="match status" value="1"/>
</dbReference>
<protein>
    <recommendedName>
        <fullName evidence="3">Replication protein A 70 kDa DNA-binding subunit B/D first OB fold domain-containing protein</fullName>
    </recommendedName>
</protein>
<sequence length="687" mass="75130">MSGQRMSLLSQINDREMFWNAKVLVSRIWHYRGGTDEGAIMHTDIVVLDKEGTHMYGRIPTEPAIRLQDVLREGSVYLMKRFMCKPSKPTYRAVDSPFMMQFTRFTTVDPVVDDEEDFPYCTYSLMSFSDIPIPGPHTPHFIDVIGRIIVVTHIVVVHSQHQAGPSDTRTLVLQDQIGNEISLVLWGARAHEFEAEEVRAASESTAVIAIFVGTLPKAYRGIKGLSGSSACRWYIDEDLPEMNAFCASLAEGLPAVTAHIPGEQAIVPAPVREPPVELSVQELLALDPFDNLKKQFIVKVTITGLGSDNRWWFLSCRKCHKTAYTSGRQYRCSDYGCSSIIADPSYCVCTFGSDGANEAEFMFFDRAAKQVIGKPLMTLIHRKYPGFTSALDLAQIGGSDVGLPVEISRLVTQKYRLVVSISNKSFQPASTQLSFQVGRIDETFKPDLVPFASTSASSASGASSSAEGSDMTVPIPTSFSIGSSTLVVLPLDEMNTPISAFKGKGHAIVSKTPSRSPCPKSARRKLFIGPPKSKGTDLPASVSNVTAQAGKVVAVTQTEEIAAAGNVVQPTPMPTVGQETETTTAEDPKIIIPDPSKAKRTNNPSKGVGVPKFFHGVVVPCCNLNMYIQGFFYVLLAYQVKSTMDRCRAEQTFSTVLHHSSGLAIGFEDRRLSALLGMHWIYFCAAL</sequence>
<dbReference type="EnsemblPlants" id="TraesCS2A02G522700.1">
    <property type="protein sequence ID" value="TraesCS2A02G522700.1"/>
    <property type="gene ID" value="TraesCS2A02G522700"/>
</dbReference>
<dbReference type="OMA" id="MTMARRW"/>
<dbReference type="CDD" id="cd04481">
    <property type="entry name" value="RPA1_DBD_B_like"/>
    <property type="match status" value="1"/>
</dbReference>
<feature type="domain" description="Replication protein A 70 kDa DNA-binding subunit B/D first OB fold" evidence="3">
    <location>
        <begin position="8"/>
        <end position="110"/>
    </location>
</feature>
<dbReference type="STRING" id="4565.A0A3B6B7L4"/>
<evidence type="ECO:0000256" key="2">
    <source>
        <dbReference type="SAM" id="Phobius"/>
    </source>
</evidence>